<dbReference type="PROSITE" id="PS50985">
    <property type="entry name" value="GRAS"/>
    <property type="match status" value="2"/>
</dbReference>
<gene>
    <name evidence="5" type="ORF">U9M48_032680</name>
</gene>
<evidence type="ECO:0000256" key="3">
    <source>
        <dbReference type="PROSITE-ProRule" id="PRU01191"/>
    </source>
</evidence>
<keyword evidence="2" id="KW-0804">Transcription</keyword>
<dbReference type="InterPro" id="IPR005202">
    <property type="entry name" value="TF_GRAS"/>
</dbReference>
<accession>A0AAQ3X5Q1</accession>
<evidence type="ECO:0000313" key="5">
    <source>
        <dbReference type="EMBL" id="WVZ85811.1"/>
    </source>
</evidence>
<feature type="region of interest" description="VHIID" evidence="3">
    <location>
        <begin position="995"/>
        <end position="1060"/>
    </location>
</feature>
<keyword evidence="6" id="KW-1185">Reference proteome</keyword>
<feature type="region of interest" description="SAW" evidence="3">
    <location>
        <begin position="549"/>
        <end position="625"/>
    </location>
</feature>
<name>A0AAQ3X5Q1_PASNO</name>
<feature type="region of interest" description="SAW" evidence="3">
    <location>
        <begin position="1220"/>
        <end position="1292"/>
    </location>
</feature>
<evidence type="ECO:0000313" key="6">
    <source>
        <dbReference type="Proteomes" id="UP001341281"/>
    </source>
</evidence>
<feature type="region of interest" description="Leucine repeat II (LRII)" evidence="3">
    <location>
        <begin position="407"/>
        <end position="439"/>
    </location>
</feature>
<organism evidence="5 6">
    <name type="scientific">Paspalum notatum var. saurae</name>
    <dbReference type="NCBI Taxonomy" id="547442"/>
    <lineage>
        <taxon>Eukaryota</taxon>
        <taxon>Viridiplantae</taxon>
        <taxon>Streptophyta</taxon>
        <taxon>Embryophyta</taxon>
        <taxon>Tracheophyta</taxon>
        <taxon>Spermatophyta</taxon>
        <taxon>Magnoliopsida</taxon>
        <taxon>Liliopsida</taxon>
        <taxon>Poales</taxon>
        <taxon>Poaceae</taxon>
        <taxon>PACMAD clade</taxon>
        <taxon>Panicoideae</taxon>
        <taxon>Andropogonodae</taxon>
        <taxon>Paspaleae</taxon>
        <taxon>Paspalinae</taxon>
        <taxon>Paspalum</taxon>
    </lineage>
</organism>
<dbReference type="EMBL" id="CP144751">
    <property type="protein sequence ID" value="WVZ85811.1"/>
    <property type="molecule type" value="Genomic_DNA"/>
</dbReference>
<reference evidence="5 6" key="1">
    <citation type="submission" date="2024-02" db="EMBL/GenBank/DDBJ databases">
        <title>High-quality chromosome-scale genome assembly of Pensacola bahiagrass (Paspalum notatum Flugge var. saurae).</title>
        <authorList>
            <person name="Vega J.M."/>
            <person name="Podio M."/>
            <person name="Orjuela J."/>
            <person name="Siena L.A."/>
            <person name="Pessino S.C."/>
            <person name="Combes M.C."/>
            <person name="Mariac C."/>
            <person name="Albertini E."/>
            <person name="Pupilli F."/>
            <person name="Ortiz J.P.A."/>
            <person name="Leblanc O."/>
        </authorList>
    </citation>
    <scope>NUCLEOTIDE SEQUENCE [LARGE SCALE GENOMIC DNA]</scope>
    <source>
        <strain evidence="5">R1</strain>
        <tissue evidence="5">Leaf</tissue>
    </source>
</reference>
<evidence type="ECO:0000256" key="2">
    <source>
        <dbReference type="ARBA" id="ARBA00023163"/>
    </source>
</evidence>
<proteinExistence type="inferred from homology"/>
<evidence type="ECO:0000256" key="1">
    <source>
        <dbReference type="ARBA" id="ARBA00023015"/>
    </source>
</evidence>
<evidence type="ECO:0000256" key="4">
    <source>
        <dbReference type="SAM" id="MobiDB-lite"/>
    </source>
</evidence>
<feature type="region of interest" description="Disordered" evidence="4">
    <location>
        <begin position="819"/>
        <end position="864"/>
    </location>
</feature>
<dbReference type="PANTHER" id="PTHR31636">
    <property type="entry name" value="OSJNBA0084A10.13 PROTEIN-RELATED"/>
    <property type="match status" value="1"/>
</dbReference>
<feature type="region of interest" description="VHIID" evidence="3">
    <location>
        <begin position="326"/>
        <end position="391"/>
    </location>
</feature>
<feature type="region of interest" description="Leucine repeat II (LRII)" evidence="3">
    <location>
        <begin position="1076"/>
        <end position="1108"/>
    </location>
</feature>
<comment type="caution">
    <text evidence="3">Lacks conserved residue(s) required for the propagation of feature annotation.</text>
</comment>
<sequence>MPRVEGGRGDVRTVKGVVGSAWGSGMSGSVREDQELTVQGYILVAMAVTTATGEPERSEIELQLVLMESAPPTPFLPLTPHLNGCEDDNVLPCISRMLMEDDFVDEFLHEYPDHNPALLQAQQLFAHVLADSDASDALAAHPFSSVELPTDIDAPASTTLSGAGSNIIHDPAFLNGTATDTVDSSTLLTAESSSCFKDVVSMAYFKGVEEANKLLPSNGVADRRRGLTERPTWAGAASKWQLMAGMDLHSMLIRCAEAVAKDDRPVAAHLLEQIRRHSSPRGDVEQRLAHCFAEGLAVRLAGTGYLHSRSLMAKNASLSACVLKAHQFFKATCCFVPVSVLFSNKTIHDAVAGRKKLHIVSYGSRHGLQWVALLRSLANREGGPPEVRLTGIDTPLPGFRPARLMEETGRRLSACAHRLGVPFRFRAIAAKSEAVRAGDLDIDPDEVLVVNCLYHFRKLMDESIAVDGTDTNPVDAVLTTIRKMRPSVFIHATFNASYSTAFFATRFREALYIYTAMFDMMDAILPRDNEHRLLFERDFLAQSAVNSIACEGADRVQWPRSYKQWQARSHQAGLRQLPLDPGIVQMVKDKVKKEYHRCFGITEDGHILDALSLQNNQNYTAMAVTPPEEQELQLGIYRGASSLFPSVASMDLPPTITRHRHLDDNEEGDVLSCISRMLMEEDAADGLLYQHLDHPTLLQTQQLFAQALSDTSSNALALWPCNSVEQSSVQPSMVPASYRSSIVDTTAAAVQSGAHGSNVQLQDPAPASLNRRGIIQYRAATGAVAVEPNTTLPVESSSTCYENVMSMAFHRGMEEANKFLPSDDGGDTVGCTGRRKKRLDEADQEAEAGAGRSNKQMAGDGPQGLAEDVDAAREVLDGLIPKGYEPSRADMEDLRATVEMEKTSRRRRGGAGAEVAVDLHSMLIRCADAVATNDRHGAVDLLQRIRRHSSPAGDATQRLAHCFAEGLEARLAGTGSLRFRALMAKRGSAGVLEAYRVYMAACGFFPVSYHFSNKAIYNAVAGRKKLHIVNFGLCHGVQWPDLLQWLADREGGPPEVRLTFIDTPQTGFRPAKHIEEKGRRLSGCAHRLGVPFRFRGIAAAPEAVRADDLDIDPDEVLVVNSLFHFMTLMDDASVAVADGTKPAPMDAVLGAIAEMRPSVFIHGNVNASYSTAFFATRFREALYNFAALFDIMDATMPRDSDKRMLFERDLLARSAMSMIACEGKDRVEQPRSYKQWQARSQRAGLRQLPLDADVVKMLKNKVKKEYHKCLECDSRIWVNNRGERTILPQDGP</sequence>
<keyword evidence="1" id="KW-0805">Transcription regulation</keyword>
<comment type="similarity">
    <text evidence="3">Belongs to the GRAS family.</text>
</comment>
<dbReference type="Proteomes" id="UP001341281">
    <property type="component" value="Chromosome 07"/>
</dbReference>
<protein>
    <submittedName>
        <fullName evidence="5">Uncharacterized protein</fullName>
    </submittedName>
</protein>
<dbReference type="Pfam" id="PF03514">
    <property type="entry name" value="GRAS"/>
    <property type="match status" value="2"/>
</dbReference>